<dbReference type="Gene3D" id="3.30.360.40">
    <property type="entry name" value="YwmB-like"/>
    <property type="match status" value="1"/>
</dbReference>
<accession>A0A3G2R8J5</accession>
<dbReference type="EMBL" id="CP033169">
    <property type="protein sequence ID" value="AYO31781.1"/>
    <property type="molecule type" value="Genomic_DNA"/>
</dbReference>
<evidence type="ECO:0008006" key="3">
    <source>
        <dbReference type="Google" id="ProtNLM"/>
    </source>
</evidence>
<name>A0A3G2R8J5_9FIRM</name>
<dbReference type="InterPro" id="IPR036209">
    <property type="entry name" value="YwmB-like_sf"/>
</dbReference>
<gene>
    <name evidence="1" type="ORF">D2962_15280</name>
</gene>
<dbReference type="InterPro" id="IPR014794">
    <property type="entry name" value="DUF1779"/>
</dbReference>
<dbReference type="RefSeq" id="WP_120767250.1">
    <property type="nucleotide sequence ID" value="NZ_CP033169.1"/>
</dbReference>
<dbReference type="AlphaFoldDB" id="A0A3G2R8J5"/>
<protein>
    <recommendedName>
        <fullName evidence="3">YwmB family TATA-box binding protein</fullName>
    </recommendedName>
</protein>
<evidence type="ECO:0000313" key="1">
    <source>
        <dbReference type="EMBL" id="AYO31781.1"/>
    </source>
</evidence>
<sequence length="248" mass="28372">MKFFKILVMGIILVMLLPGVTWSSEEKDPLKTTFLSCGAMLEVFDVVDWSVINREFMSFSEMEKNKDGIIKLFGGKAQDFKITKESDEMYRIINTEGWIDSGTFLQVILQSVVLPEEYEKDPQTYLVVTATSRDIEKLKELQAKVRDAIISSGGQSRITTCITGTFDGKLNEIEQDKILEQFAKDLKIENLERMKDDYTTSVVGYSPKLSDSITILEKSYNVNIAMRYNLEDDRTYIWIGTPVISVEY</sequence>
<dbReference type="Proteomes" id="UP000280960">
    <property type="component" value="Chromosome"/>
</dbReference>
<reference evidence="1 2" key="1">
    <citation type="submission" date="2018-10" db="EMBL/GenBank/DDBJ databases">
        <authorList>
            <person name="Zhang X."/>
        </authorList>
    </citation>
    <scope>NUCLEOTIDE SEQUENCE [LARGE SCALE GENOMIC DNA]</scope>
    <source>
        <strain evidence="1 2">SK-G1</strain>
    </source>
</reference>
<organism evidence="1 2">
    <name type="scientific">Biomaibacter acetigenes</name>
    <dbReference type="NCBI Taxonomy" id="2316383"/>
    <lineage>
        <taxon>Bacteria</taxon>
        <taxon>Bacillati</taxon>
        <taxon>Bacillota</taxon>
        <taxon>Clostridia</taxon>
        <taxon>Thermosediminibacterales</taxon>
        <taxon>Tepidanaerobacteraceae</taxon>
        <taxon>Biomaibacter</taxon>
    </lineage>
</organism>
<proteinExistence type="predicted"/>
<dbReference type="KEGG" id="bacg:D2962_15280"/>
<evidence type="ECO:0000313" key="2">
    <source>
        <dbReference type="Proteomes" id="UP000280960"/>
    </source>
</evidence>
<dbReference type="SUPFAM" id="SSF143842">
    <property type="entry name" value="YwmB-like"/>
    <property type="match status" value="1"/>
</dbReference>
<keyword evidence="2" id="KW-1185">Reference proteome</keyword>
<dbReference type="Pfam" id="PF08680">
    <property type="entry name" value="DUF1779"/>
    <property type="match status" value="1"/>
</dbReference>